<evidence type="ECO:0000313" key="4">
    <source>
        <dbReference type="Proteomes" id="UP001140949"/>
    </source>
</evidence>
<reference evidence="3" key="2">
    <citation type="submission" date="2023-04" db="EMBL/GenBank/DDBJ databases">
        <authorList>
            <person name="Bruccoleri R.E."/>
            <person name="Oakeley E.J."/>
            <person name="Faust A.-M."/>
            <person name="Dessus-Babus S."/>
            <person name="Altorfer M."/>
            <person name="Burckhardt D."/>
            <person name="Oertli M."/>
            <person name="Naumann U."/>
            <person name="Petersen F."/>
            <person name="Wong J."/>
        </authorList>
    </citation>
    <scope>NUCLEOTIDE SEQUENCE</scope>
    <source>
        <strain evidence="3">GSM-AAB239-AS_SAM_17_03QT</strain>
        <tissue evidence="3">Leaf</tissue>
    </source>
</reference>
<sequence length="101" mass="11217">MAYNTKALLLLVGFLLATALLGSSEVLTHEQLAQNHAEKTIHKESITYHCIGIPERPCIPGRRYPYVPGRPYIPGAPRDNPYRPLPPSPVDNEINSGKPHH</sequence>
<protein>
    <submittedName>
        <fullName evidence="3">Uncharacterized protein</fullName>
    </submittedName>
</protein>
<dbReference type="Proteomes" id="UP001140949">
    <property type="component" value="Unassembled WGS sequence"/>
</dbReference>
<comment type="caution">
    <text evidence="3">The sequence shown here is derived from an EMBL/GenBank/DDBJ whole genome shotgun (WGS) entry which is preliminary data.</text>
</comment>
<dbReference type="AlphaFoldDB" id="A0AAX6E7Q9"/>
<feature type="chain" id="PRO_5043825359" evidence="2">
    <location>
        <begin position="25"/>
        <end position="101"/>
    </location>
</feature>
<name>A0AAX6E7Q9_IRIPA</name>
<evidence type="ECO:0000313" key="3">
    <source>
        <dbReference type="EMBL" id="KAJ6800106.1"/>
    </source>
</evidence>
<keyword evidence="2" id="KW-0732">Signal</keyword>
<feature type="region of interest" description="Disordered" evidence="1">
    <location>
        <begin position="70"/>
        <end position="101"/>
    </location>
</feature>
<proteinExistence type="predicted"/>
<evidence type="ECO:0000256" key="1">
    <source>
        <dbReference type="SAM" id="MobiDB-lite"/>
    </source>
</evidence>
<evidence type="ECO:0000256" key="2">
    <source>
        <dbReference type="SAM" id="SignalP"/>
    </source>
</evidence>
<dbReference type="EMBL" id="JANAVB010039213">
    <property type="protein sequence ID" value="KAJ6800106.1"/>
    <property type="molecule type" value="Genomic_DNA"/>
</dbReference>
<organism evidence="3 4">
    <name type="scientific">Iris pallida</name>
    <name type="common">Sweet iris</name>
    <dbReference type="NCBI Taxonomy" id="29817"/>
    <lineage>
        <taxon>Eukaryota</taxon>
        <taxon>Viridiplantae</taxon>
        <taxon>Streptophyta</taxon>
        <taxon>Embryophyta</taxon>
        <taxon>Tracheophyta</taxon>
        <taxon>Spermatophyta</taxon>
        <taxon>Magnoliopsida</taxon>
        <taxon>Liliopsida</taxon>
        <taxon>Asparagales</taxon>
        <taxon>Iridaceae</taxon>
        <taxon>Iridoideae</taxon>
        <taxon>Irideae</taxon>
        <taxon>Iris</taxon>
    </lineage>
</organism>
<feature type="signal peptide" evidence="2">
    <location>
        <begin position="1"/>
        <end position="24"/>
    </location>
</feature>
<gene>
    <name evidence="3" type="ORF">M6B38_204825</name>
</gene>
<accession>A0AAX6E7Q9</accession>
<reference evidence="3" key="1">
    <citation type="journal article" date="2023" name="GigaByte">
        <title>Genome assembly of the bearded iris, Iris pallida Lam.</title>
        <authorList>
            <person name="Bruccoleri R.E."/>
            <person name="Oakeley E.J."/>
            <person name="Faust A.M.E."/>
            <person name="Altorfer M."/>
            <person name="Dessus-Babus S."/>
            <person name="Burckhardt D."/>
            <person name="Oertli M."/>
            <person name="Naumann U."/>
            <person name="Petersen F."/>
            <person name="Wong J."/>
        </authorList>
    </citation>
    <scope>NUCLEOTIDE SEQUENCE</scope>
    <source>
        <strain evidence="3">GSM-AAB239-AS_SAM_17_03QT</strain>
    </source>
</reference>
<keyword evidence="4" id="KW-1185">Reference proteome</keyword>